<comment type="caution">
    <text evidence="6">The sequence shown here is derived from an EMBL/GenBank/DDBJ whole genome shotgun (WGS) entry which is preliminary data.</text>
</comment>
<dbReference type="Pfam" id="PF01083">
    <property type="entry name" value="Cutinase"/>
    <property type="match status" value="1"/>
</dbReference>
<keyword evidence="4" id="KW-1015">Disulfide bond</keyword>
<evidence type="ECO:0000256" key="5">
    <source>
        <dbReference type="SAM" id="MobiDB-lite"/>
    </source>
</evidence>
<dbReference type="SUPFAM" id="SSF53474">
    <property type="entry name" value="alpha/beta-Hydrolases"/>
    <property type="match status" value="1"/>
</dbReference>
<dbReference type="Proteomes" id="UP000318080">
    <property type="component" value="Unassembled WGS sequence"/>
</dbReference>
<dbReference type="PANTHER" id="PTHR33630">
    <property type="entry name" value="CUTINASE RV1984C-RELATED-RELATED"/>
    <property type="match status" value="1"/>
</dbReference>
<dbReference type="InterPro" id="IPR000675">
    <property type="entry name" value="Cutinase/axe"/>
</dbReference>
<dbReference type="GeneID" id="79851620"/>
<evidence type="ECO:0000313" key="7">
    <source>
        <dbReference type="Proteomes" id="UP000318080"/>
    </source>
</evidence>
<dbReference type="STRING" id="1686286.GCA_900092335_00262"/>
<dbReference type="EMBL" id="VHIR01000004">
    <property type="protein sequence ID" value="TQE44018.1"/>
    <property type="molecule type" value="Genomic_DNA"/>
</dbReference>
<gene>
    <name evidence="6" type="ORF">EJK80_04170</name>
</gene>
<evidence type="ECO:0000256" key="2">
    <source>
        <dbReference type="ARBA" id="ARBA00022487"/>
    </source>
</evidence>
<sequence>MKKVVTVIAVVIVLLVIGGGAVQYFNSRQTGTSTDNALDPAAPDNPEGEDATTPEQPDWCPAYEFISAPGTWESAKDDNPLSPTANPRSFMLSITNPLQQAYTPDHVKVWTLPYTAQFKNINAQHEMSYDESRQEGTSTLEGELNYMHSECPNTQFILSGFSQGAVIVGDIADRIGGGNGPIPAENVAGVAVIADGRRMPGVGINPGNPVDGIGAEVALLPVNSLIQAVVPGATMRGERANGFGSLADRTYQICAPDDSVCDAPRDIGNGIDRAAALIAANGVHAMYASNPNVIPGTTANAWVVDWARGIIDAA</sequence>
<name>A0A540R8F5_9CORY</name>
<dbReference type="InterPro" id="IPR029058">
    <property type="entry name" value="AB_hydrolase_fold"/>
</dbReference>
<dbReference type="PANTHER" id="PTHR33630:SF9">
    <property type="entry name" value="CUTINASE 4"/>
    <property type="match status" value="1"/>
</dbReference>
<dbReference type="Gene3D" id="3.40.50.1820">
    <property type="entry name" value="alpha/beta hydrolase"/>
    <property type="match status" value="1"/>
</dbReference>
<evidence type="ECO:0000313" key="6">
    <source>
        <dbReference type="EMBL" id="TQE44018.1"/>
    </source>
</evidence>
<dbReference type="GO" id="GO:0052689">
    <property type="term" value="F:carboxylic ester hydrolase activity"/>
    <property type="evidence" value="ECO:0007669"/>
    <property type="project" value="UniProtKB-KW"/>
</dbReference>
<proteinExistence type="inferred from homology"/>
<comment type="similarity">
    <text evidence="1">Belongs to the cutinase family.</text>
</comment>
<protein>
    <submittedName>
        <fullName evidence="6">Cutinase family protein</fullName>
    </submittedName>
</protein>
<accession>A0A540R8F5</accession>
<evidence type="ECO:0000256" key="4">
    <source>
        <dbReference type="ARBA" id="ARBA00023157"/>
    </source>
</evidence>
<dbReference type="AlphaFoldDB" id="A0A540R8F5"/>
<evidence type="ECO:0000256" key="1">
    <source>
        <dbReference type="ARBA" id="ARBA00007534"/>
    </source>
</evidence>
<dbReference type="SMART" id="SM01110">
    <property type="entry name" value="Cutinase"/>
    <property type="match status" value="1"/>
</dbReference>
<reference evidence="6 7" key="1">
    <citation type="submission" date="2019-06" db="EMBL/GenBank/DDBJ databases">
        <title>Draft genome of C. phoceense Strain 272.</title>
        <authorList>
            <person name="Pacheco L.G.C."/>
            <person name="Barberis C.M."/>
            <person name="Almuzara M.N."/>
            <person name="Traglia G.M."/>
            <person name="Santos C.S."/>
            <person name="Rocha D.J.P.G."/>
            <person name="Aguiar E.R.G.R."/>
            <person name="Vay C.A."/>
        </authorList>
    </citation>
    <scope>NUCLEOTIDE SEQUENCE [LARGE SCALE GENOMIC DNA]</scope>
    <source>
        <strain evidence="6 7">272</strain>
    </source>
</reference>
<evidence type="ECO:0000256" key="3">
    <source>
        <dbReference type="ARBA" id="ARBA00022801"/>
    </source>
</evidence>
<dbReference type="RefSeq" id="WP_066493556.1">
    <property type="nucleotide sequence ID" value="NZ_JADPQA010000001.1"/>
</dbReference>
<keyword evidence="7" id="KW-1185">Reference proteome</keyword>
<keyword evidence="3" id="KW-0378">Hydrolase</keyword>
<keyword evidence="2" id="KW-0719">Serine esterase</keyword>
<feature type="region of interest" description="Disordered" evidence="5">
    <location>
        <begin position="31"/>
        <end position="59"/>
    </location>
</feature>
<organism evidence="6 7">
    <name type="scientific">Corynebacterium phoceense</name>
    <dbReference type="NCBI Taxonomy" id="1686286"/>
    <lineage>
        <taxon>Bacteria</taxon>
        <taxon>Bacillati</taxon>
        <taxon>Actinomycetota</taxon>
        <taxon>Actinomycetes</taxon>
        <taxon>Mycobacteriales</taxon>
        <taxon>Corynebacteriaceae</taxon>
        <taxon>Corynebacterium</taxon>
    </lineage>
</organism>